<evidence type="ECO:0000259" key="2">
    <source>
        <dbReference type="Pfam" id="PF22725"/>
    </source>
</evidence>
<dbReference type="SUPFAM" id="SSF51735">
    <property type="entry name" value="NAD(P)-binding Rossmann-fold domains"/>
    <property type="match status" value="1"/>
</dbReference>
<reference evidence="3" key="1">
    <citation type="submission" date="2020-02" db="EMBL/GenBank/DDBJ databases">
        <authorList>
            <person name="Meier V. D."/>
        </authorList>
    </citation>
    <scope>NUCLEOTIDE SEQUENCE</scope>
    <source>
        <strain evidence="3">AVDCRST_MAG82</strain>
    </source>
</reference>
<dbReference type="GO" id="GO:0000166">
    <property type="term" value="F:nucleotide binding"/>
    <property type="evidence" value="ECO:0007669"/>
    <property type="project" value="InterPro"/>
</dbReference>
<evidence type="ECO:0000313" key="3">
    <source>
        <dbReference type="EMBL" id="CAA9435994.1"/>
    </source>
</evidence>
<dbReference type="InterPro" id="IPR055170">
    <property type="entry name" value="GFO_IDH_MocA-like_dom"/>
</dbReference>
<dbReference type="Gene3D" id="3.30.360.10">
    <property type="entry name" value="Dihydrodipicolinate Reductase, domain 2"/>
    <property type="match status" value="1"/>
</dbReference>
<gene>
    <name evidence="3" type="ORF">AVDCRST_MAG82-2469</name>
</gene>
<dbReference type="Pfam" id="PF01408">
    <property type="entry name" value="GFO_IDH_MocA"/>
    <property type="match status" value="1"/>
</dbReference>
<dbReference type="SUPFAM" id="SSF55347">
    <property type="entry name" value="Glyceraldehyde-3-phosphate dehydrogenase-like, C-terminal domain"/>
    <property type="match status" value="1"/>
</dbReference>
<dbReference type="InterPro" id="IPR051450">
    <property type="entry name" value="Gfo/Idh/MocA_Oxidoreductases"/>
</dbReference>
<proteinExistence type="predicted"/>
<name>A0A6J4Q8M8_9ACTN</name>
<protein>
    <submittedName>
        <fullName evidence="3">Uncharacterized protein</fullName>
    </submittedName>
</protein>
<feature type="domain" description="GFO/IDH/MocA-like oxidoreductase" evidence="2">
    <location>
        <begin position="131"/>
        <end position="260"/>
    </location>
</feature>
<evidence type="ECO:0000259" key="1">
    <source>
        <dbReference type="Pfam" id="PF01408"/>
    </source>
</evidence>
<dbReference type="Gene3D" id="3.40.50.720">
    <property type="entry name" value="NAD(P)-binding Rossmann-like Domain"/>
    <property type="match status" value="1"/>
</dbReference>
<feature type="domain" description="Gfo/Idh/MocA-like oxidoreductase N-terminal" evidence="1">
    <location>
        <begin position="4"/>
        <end position="122"/>
    </location>
</feature>
<dbReference type="PANTHER" id="PTHR43377">
    <property type="entry name" value="BILIVERDIN REDUCTASE A"/>
    <property type="match status" value="1"/>
</dbReference>
<organism evidence="3">
    <name type="scientific">uncultured Rubrobacteraceae bacterium</name>
    <dbReference type="NCBI Taxonomy" id="349277"/>
    <lineage>
        <taxon>Bacteria</taxon>
        <taxon>Bacillati</taxon>
        <taxon>Actinomycetota</taxon>
        <taxon>Rubrobacteria</taxon>
        <taxon>Rubrobacterales</taxon>
        <taxon>Rubrobacteraceae</taxon>
        <taxon>environmental samples</taxon>
    </lineage>
</organism>
<dbReference type="EMBL" id="CADCVA010000319">
    <property type="protein sequence ID" value="CAA9435994.1"/>
    <property type="molecule type" value="Genomic_DNA"/>
</dbReference>
<dbReference type="Pfam" id="PF22725">
    <property type="entry name" value="GFO_IDH_MocA_C3"/>
    <property type="match status" value="1"/>
</dbReference>
<dbReference type="PANTHER" id="PTHR43377:SF1">
    <property type="entry name" value="BILIVERDIN REDUCTASE A"/>
    <property type="match status" value="1"/>
</dbReference>
<dbReference type="InterPro" id="IPR036291">
    <property type="entry name" value="NAD(P)-bd_dom_sf"/>
</dbReference>
<dbReference type="AlphaFoldDB" id="A0A6J4Q8M8"/>
<dbReference type="InterPro" id="IPR000683">
    <property type="entry name" value="Gfo/Idh/MocA-like_OxRdtase_N"/>
</dbReference>
<accession>A0A6J4Q8M8</accession>
<sequence length="353" mass="38025">MKEVKVGVVGLGRFGRLHTRSLSELPGCRVSALCEIDGPTLEDCGKEYGVEGLYTDLEAMLDSEDLDAVDVVTDESSHGRQVMTCLEHGRAVFVEKPLATDSSEAEAVASMSRDTGLPVVVGNISRFDARYATLHREVEAEKFGRVALIQAKRSFSRAWFAGFGSRVHPVFESMIHDLDLVLWYLPSPVRKVYAQSGSTGNGDGVPNTLVATLTAEDGTLAVLQSTWLVPDAAPITLAGPPTGPLDLWGTIDAQLEVVGTSQVGKVDLMVDGLYLWNDSAVRAPDTGLWPEVHGRISGALREELSHFLDCVRARRPSPLAPPEVGAEAVRLAEAIVRSSREGEVVLLPEEGAR</sequence>